<dbReference type="KEGG" id="pcon:B0A89_10100"/>
<evidence type="ECO:0000313" key="7">
    <source>
        <dbReference type="Proteomes" id="UP000193017"/>
    </source>
</evidence>
<keyword evidence="2" id="KW-0238">DNA-binding</keyword>
<gene>
    <name evidence="6" type="ORF">B0A89_10100</name>
</gene>
<accession>A0A1W6CYJ6</accession>
<dbReference type="PANTHER" id="PTHR46796:SF15">
    <property type="entry name" value="BLL1074 PROTEIN"/>
    <property type="match status" value="1"/>
</dbReference>
<dbReference type="STRING" id="1945662.B0A89_10100"/>
<evidence type="ECO:0000256" key="4">
    <source>
        <dbReference type="SAM" id="MobiDB-lite"/>
    </source>
</evidence>
<reference evidence="6 7" key="1">
    <citation type="submission" date="2017-03" db="EMBL/GenBank/DDBJ databases">
        <title>Genome sequence of Paracoccus contaminans isolated from a water microcosm.</title>
        <authorList>
            <person name="Aurass P."/>
            <person name="Karste S."/>
            <person name="Trost E."/>
            <person name="Glaeser S.P."/>
            <person name="Kaempfer P."/>
            <person name="Flieger A."/>
        </authorList>
    </citation>
    <scope>NUCLEOTIDE SEQUENCE [LARGE SCALE GENOMIC DNA]</scope>
    <source>
        <strain evidence="7">RKI 16-01929T\LMG 29738T\CCM 8701T\CIP 111112T</strain>
    </source>
</reference>
<dbReference type="Pfam" id="PF12833">
    <property type="entry name" value="HTH_18"/>
    <property type="match status" value="1"/>
</dbReference>
<dbReference type="AlphaFoldDB" id="A0A1W6CYJ6"/>
<feature type="compositionally biased region" description="Low complexity" evidence="4">
    <location>
        <begin position="1"/>
        <end position="29"/>
    </location>
</feature>
<dbReference type="SUPFAM" id="SSF46689">
    <property type="entry name" value="Homeodomain-like"/>
    <property type="match status" value="1"/>
</dbReference>
<sequence>MSLDAKPLADAPPDAAGPPARRAVVPAAANSTAPTVPLRPFAGRPSPVGGGLRLLPLDGFHWGGSPRPGMPRTARVRGDNVLMRVAAGGLRLIMPAGAEDYGPGSVIFIPAGSAFGTLPLRDAAGQVLLVPRDIAQRLAVPLPARRIAGTDAQGGFAGQLAALADETGAAARASAPARVELLSAALHRLAAAPAGITDHRTGQGGRALFDAFVDLTSRELGRGRTLADLAEALGTTAGGLDAVCRTHRGCSALEMTYAIRIERACAMLRDRNCPTAQVAAELGFTGIAHLNRAFMAATGRPAEAFRPR</sequence>
<dbReference type="InterPro" id="IPR009057">
    <property type="entry name" value="Homeodomain-like_sf"/>
</dbReference>
<keyword evidence="3" id="KW-0804">Transcription</keyword>
<protein>
    <recommendedName>
        <fullName evidence="5">HTH araC/xylS-type domain-containing protein</fullName>
    </recommendedName>
</protein>
<evidence type="ECO:0000256" key="2">
    <source>
        <dbReference type="ARBA" id="ARBA00023125"/>
    </source>
</evidence>
<feature type="domain" description="HTH araC/xylS-type" evidence="5">
    <location>
        <begin position="210"/>
        <end position="308"/>
    </location>
</feature>
<dbReference type="SMART" id="SM00342">
    <property type="entry name" value="HTH_ARAC"/>
    <property type="match status" value="1"/>
</dbReference>
<keyword evidence="1" id="KW-0805">Transcription regulation</keyword>
<dbReference type="GO" id="GO:0003700">
    <property type="term" value="F:DNA-binding transcription factor activity"/>
    <property type="evidence" value="ECO:0007669"/>
    <property type="project" value="InterPro"/>
</dbReference>
<proteinExistence type="predicted"/>
<dbReference type="PROSITE" id="PS01124">
    <property type="entry name" value="HTH_ARAC_FAMILY_2"/>
    <property type="match status" value="1"/>
</dbReference>
<dbReference type="EMBL" id="CP020612">
    <property type="protein sequence ID" value="ARJ69928.1"/>
    <property type="molecule type" value="Genomic_DNA"/>
</dbReference>
<name>A0A1W6CYJ6_9RHOB</name>
<evidence type="ECO:0000313" key="6">
    <source>
        <dbReference type="EMBL" id="ARJ69928.1"/>
    </source>
</evidence>
<feature type="region of interest" description="Disordered" evidence="4">
    <location>
        <begin position="1"/>
        <end position="42"/>
    </location>
</feature>
<evidence type="ECO:0000259" key="5">
    <source>
        <dbReference type="PROSITE" id="PS01124"/>
    </source>
</evidence>
<dbReference type="InterPro" id="IPR050204">
    <property type="entry name" value="AraC_XylS_family_regulators"/>
</dbReference>
<dbReference type="RefSeq" id="WP_085378047.1">
    <property type="nucleotide sequence ID" value="NZ_CP020612.1"/>
</dbReference>
<evidence type="ECO:0000256" key="3">
    <source>
        <dbReference type="ARBA" id="ARBA00023163"/>
    </source>
</evidence>
<organism evidence="6 7">
    <name type="scientific">Paracoccus contaminans</name>
    <dbReference type="NCBI Taxonomy" id="1945662"/>
    <lineage>
        <taxon>Bacteria</taxon>
        <taxon>Pseudomonadati</taxon>
        <taxon>Pseudomonadota</taxon>
        <taxon>Alphaproteobacteria</taxon>
        <taxon>Rhodobacterales</taxon>
        <taxon>Paracoccaceae</taxon>
        <taxon>Paracoccus</taxon>
    </lineage>
</organism>
<dbReference type="InterPro" id="IPR018060">
    <property type="entry name" value="HTH_AraC"/>
</dbReference>
<dbReference type="GO" id="GO:0043565">
    <property type="term" value="F:sequence-specific DNA binding"/>
    <property type="evidence" value="ECO:0007669"/>
    <property type="project" value="InterPro"/>
</dbReference>
<dbReference type="Proteomes" id="UP000193017">
    <property type="component" value="Chromosome"/>
</dbReference>
<evidence type="ECO:0000256" key="1">
    <source>
        <dbReference type="ARBA" id="ARBA00023015"/>
    </source>
</evidence>
<dbReference type="Gene3D" id="1.10.10.60">
    <property type="entry name" value="Homeodomain-like"/>
    <property type="match status" value="1"/>
</dbReference>
<keyword evidence="7" id="KW-1185">Reference proteome</keyword>
<dbReference type="PANTHER" id="PTHR46796">
    <property type="entry name" value="HTH-TYPE TRANSCRIPTIONAL ACTIVATOR RHAS-RELATED"/>
    <property type="match status" value="1"/>
</dbReference>